<dbReference type="InterPro" id="IPR011063">
    <property type="entry name" value="TilS/TtcA_N"/>
</dbReference>
<proteinExistence type="inferred from homology"/>
<accession>A0ABX1VFW1</accession>
<comment type="subcellular location">
    <subcellularLocation>
        <location evidence="6">Cytoplasm</location>
    </subcellularLocation>
</comment>
<sequence>MTVLPHPFVAAVRAELEALNVAGPVFVACSGGGDSLALLRACVELRETGVNLRPIAAHFDHRQRPNSHVDGAFVARHAARWDCDVALGSIEATPGASEATLRTARYAWLASTARRVGATFVLTGHTADDQAETVLLRIVRGTGVSGLTGIPAIGPVPGSRGSDGSLRVVRPMLATTGAEARAFLTERGLSWRDDPSNATPDYTRNRLRHDVLPLLAELNPRVREAMVRLASAARDEAEALAALTDAALEGQIGFSGPQRIELSEARLLALPEPARRAALRRVWRKAGWPEQRMGRADWQRLAALAPGDARLFLPHNVQAVYATGLLVFRR</sequence>
<dbReference type="Pfam" id="PF01171">
    <property type="entry name" value="ATP_bind_3"/>
    <property type="match status" value="1"/>
</dbReference>
<dbReference type="SUPFAM" id="SSF82829">
    <property type="entry name" value="MesJ substrate recognition domain-like"/>
    <property type="match status" value="1"/>
</dbReference>
<evidence type="ECO:0000256" key="4">
    <source>
        <dbReference type="ARBA" id="ARBA00022840"/>
    </source>
</evidence>
<evidence type="ECO:0000256" key="1">
    <source>
        <dbReference type="ARBA" id="ARBA00022598"/>
    </source>
</evidence>
<protein>
    <recommendedName>
        <fullName evidence="6">tRNA(Ile)-lysidine synthase</fullName>
        <ecNumber evidence="6">6.3.4.19</ecNumber>
    </recommendedName>
    <alternativeName>
        <fullName evidence="6">tRNA(Ile)-2-lysyl-cytidine synthase</fullName>
    </alternativeName>
    <alternativeName>
        <fullName evidence="6">tRNA(Ile)-lysidine synthetase</fullName>
    </alternativeName>
</protein>
<keyword evidence="2 6" id="KW-0819">tRNA processing</keyword>
<evidence type="ECO:0000256" key="5">
    <source>
        <dbReference type="ARBA" id="ARBA00048539"/>
    </source>
</evidence>
<keyword evidence="3 6" id="KW-0547">Nucleotide-binding</keyword>
<dbReference type="InterPro" id="IPR012094">
    <property type="entry name" value="tRNA_Ile_lys_synt"/>
</dbReference>
<evidence type="ECO:0000256" key="6">
    <source>
        <dbReference type="HAMAP-Rule" id="MF_01161"/>
    </source>
</evidence>
<dbReference type="Gene3D" id="3.40.50.620">
    <property type="entry name" value="HUPs"/>
    <property type="match status" value="1"/>
</dbReference>
<feature type="domain" description="tRNA(Ile)-lysidine/2-thiocytidine synthase N-terminal" evidence="7">
    <location>
        <begin position="25"/>
        <end position="209"/>
    </location>
</feature>
<comment type="caution">
    <text evidence="8">The sequence shown here is derived from an EMBL/GenBank/DDBJ whole genome shotgun (WGS) entry which is preliminary data.</text>
</comment>
<dbReference type="InterPro" id="IPR014729">
    <property type="entry name" value="Rossmann-like_a/b/a_fold"/>
</dbReference>
<dbReference type="SUPFAM" id="SSF52402">
    <property type="entry name" value="Adenine nucleotide alpha hydrolases-like"/>
    <property type="match status" value="1"/>
</dbReference>
<gene>
    <name evidence="6 8" type="primary">tilS</name>
    <name evidence="8" type="ORF">LzC2_28510</name>
</gene>
<evidence type="ECO:0000313" key="9">
    <source>
        <dbReference type="Proteomes" id="UP000609651"/>
    </source>
</evidence>
<comment type="domain">
    <text evidence="6">The N-terminal region contains the highly conserved SGGXDS motif, predicted to be a P-loop motif involved in ATP binding.</text>
</comment>
<comment type="similarity">
    <text evidence="6">Belongs to the tRNA(Ile)-lysidine synthase family.</text>
</comment>
<dbReference type="EC" id="6.3.4.19" evidence="6"/>
<keyword evidence="6" id="KW-0963">Cytoplasm</keyword>
<evidence type="ECO:0000256" key="2">
    <source>
        <dbReference type="ARBA" id="ARBA00022694"/>
    </source>
</evidence>
<dbReference type="PANTHER" id="PTHR43033:SF1">
    <property type="entry name" value="TRNA(ILE)-LYSIDINE SYNTHASE-RELATED"/>
    <property type="match status" value="1"/>
</dbReference>
<keyword evidence="1 6" id="KW-0436">Ligase</keyword>
<evidence type="ECO:0000313" key="8">
    <source>
        <dbReference type="EMBL" id="NNJ26760.1"/>
    </source>
</evidence>
<reference evidence="8 9" key="1">
    <citation type="journal article" date="2020" name="Syst. Appl. Microbiol.">
        <title>Alienimonas chondri sp. nov., a novel planctomycete isolated from the biofilm of the red alga Chondrus crispus.</title>
        <authorList>
            <person name="Vitorino I."/>
            <person name="Albuquerque L."/>
            <person name="Wiegand S."/>
            <person name="Kallscheuer N."/>
            <person name="da Costa M.S."/>
            <person name="Lobo-da-Cunha A."/>
            <person name="Jogler C."/>
            <person name="Lage O.M."/>
        </authorList>
    </citation>
    <scope>NUCLEOTIDE SEQUENCE [LARGE SCALE GENOMIC DNA]</scope>
    <source>
        <strain evidence="8 9">LzC2</strain>
    </source>
</reference>
<evidence type="ECO:0000256" key="3">
    <source>
        <dbReference type="ARBA" id="ARBA00022741"/>
    </source>
</evidence>
<dbReference type="Proteomes" id="UP000609651">
    <property type="component" value="Unassembled WGS sequence"/>
</dbReference>
<dbReference type="PANTHER" id="PTHR43033">
    <property type="entry name" value="TRNA(ILE)-LYSIDINE SYNTHASE-RELATED"/>
    <property type="match status" value="1"/>
</dbReference>
<dbReference type="HAMAP" id="MF_01161">
    <property type="entry name" value="tRNA_Ile_lys_synt"/>
    <property type="match status" value="1"/>
</dbReference>
<dbReference type="EMBL" id="WTPX01000096">
    <property type="protein sequence ID" value="NNJ26760.1"/>
    <property type="molecule type" value="Genomic_DNA"/>
</dbReference>
<feature type="binding site" evidence="6">
    <location>
        <begin position="30"/>
        <end position="35"/>
    </location>
    <ligand>
        <name>ATP</name>
        <dbReference type="ChEBI" id="CHEBI:30616"/>
    </ligand>
</feature>
<comment type="function">
    <text evidence="6">Ligates lysine onto the cytidine present at position 34 of the AUA codon-specific tRNA(Ile) that contains the anticodon CAU, in an ATP-dependent manner. Cytidine is converted to lysidine, thus changing the amino acid specificity of the tRNA from methionine to isoleucine.</text>
</comment>
<comment type="catalytic activity">
    <reaction evidence="5 6">
        <text>cytidine(34) in tRNA(Ile2) + L-lysine + ATP = lysidine(34) in tRNA(Ile2) + AMP + diphosphate + H(+)</text>
        <dbReference type="Rhea" id="RHEA:43744"/>
        <dbReference type="Rhea" id="RHEA-COMP:10625"/>
        <dbReference type="Rhea" id="RHEA-COMP:10670"/>
        <dbReference type="ChEBI" id="CHEBI:15378"/>
        <dbReference type="ChEBI" id="CHEBI:30616"/>
        <dbReference type="ChEBI" id="CHEBI:32551"/>
        <dbReference type="ChEBI" id="CHEBI:33019"/>
        <dbReference type="ChEBI" id="CHEBI:82748"/>
        <dbReference type="ChEBI" id="CHEBI:83665"/>
        <dbReference type="ChEBI" id="CHEBI:456215"/>
        <dbReference type="EC" id="6.3.4.19"/>
    </reaction>
</comment>
<dbReference type="CDD" id="cd01992">
    <property type="entry name" value="TilS_N"/>
    <property type="match status" value="1"/>
</dbReference>
<name>A0ABX1VFW1_9PLAN</name>
<evidence type="ECO:0000259" key="7">
    <source>
        <dbReference type="Pfam" id="PF01171"/>
    </source>
</evidence>
<dbReference type="NCBIfam" id="TIGR02432">
    <property type="entry name" value="lysidine_TilS_N"/>
    <property type="match status" value="1"/>
</dbReference>
<organism evidence="8 9">
    <name type="scientific">Alienimonas chondri</name>
    <dbReference type="NCBI Taxonomy" id="2681879"/>
    <lineage>
        <taxon>Bacteria</taxon>
        <taxon>Pseudomonadati</taxon>
        <taxon>Planctomycetota</taxon>
        <taxon>Planctomycetia</taxon>
        <taxon>Planctomycetales</taxon>
        <taxon>Planctomycetaceae</taxon>
        <taxon>Alienimonas</taxon>
    </lineage>
</organism>
<dbReference type="RefSeq" id="WP_171188085.1">
    <property type="nucleotide sequence ID" value="NZ_WTPX01000096.1"/>
</dbReference>
<keyword evidence="9" id="KW-1185">Reference proteome</keyword>
<keyword evidence="4 6" id="KW-0067">ATP-binding</keyword>
<dbReference type="InterPro" id="IPR012795">
    <property type="entry name" value="tRNA_Ile_lys_synt_N"/>
</dbReference>
<dbReference type="GO" id="GO:0032267">
    <property type="term" value="F:tRNA(Ile)-lysidine synthase activity"/>
    <property type="evidence" value="ECO:0007669"/>
    <property type="project" value="UniProtKB-EC"/>
</dbReference>